<feature type="transmembrane region" description="Helical" evidence="2">
    <location>
        <begin position="115"/>
        <end position="137"/>
    </location>
</feature>
<dbReference type="Pfam" id="PF20152">
    <property type="entry name" value="DUF6534"/>
    <property type="match status" value="1"/>
</dbReference>
<organism evidence="4 5">
    <name type="scientific">Mycena venus</name>
    <dbReference type="NCBI Taxonomy" id="2733690"/>
    <lineage>
        <taxon>Eukaryota</taxon>
        <taxon>Fungi</taxon>
        <taxon>Dikarya</taxon>
        <taxon>Basidiomycota</taxon>
        <taxon>Agaricomycotina</taxon>
        <taxon>Agaricomycetes</taxon>
        <taxon>Agaricomycetidae</taxon>
        <taxon>Agaricales</taxon>
        <taxon>Marasmiineae</taxon>
        <taxon>Mycenaceae</taxon>
        <taxon>Mycena</taxon>
    </lineage>
</organism>
<dbReference type="PANTHER" id="PTHR40465">
    <property type="entry name" value="CHROMOSOME 1, WHOLE GENOME SHOTGUN SEQUENCE"/>
    <property type="match status" value="1"/>
</dbReference>
<keyword evidence="2" id="KW-0812">Transmembrane</keyword>
<comment type="caution">
    <text evidence="4">The sequence shown here is derived from an EMBL/GenBank/DDBJ whole genome shotgun (WGS) entry which is preliminary data.</text>
</comment>
<reference evidence="4" key="1">
    <citation type="submission" date="2020-05" db="EMBL/GenBank/DDBJ databases">
        <title>Mycena genomes resolve the evolution of fungal bioluminescence.</title>
        <authorList>
            <person name="Tsai I.J."/>
        </authorList>
    </citation>
    <scope>NUCLEOTIDE SEQUENCE</scope>
    <source>
        <strain evidence="4">CCC161011</strain>
    </source>
</reference>
<feature type="domain" description="DUF6534" evidence="3">
    <location>
        <begin position="176"/>
        <end position="235"/>
    </location>
</feature>
<feature type="transmembrane region" description="Helical" evidence="2">
    <location>
        <begin position="12"/>
        <end position="34"/>
    </location>
</feature>
<evidence type="ECO:0000256" key="2">
    <source>
        <dbReference type="SAM" id="Phobius"/>
    </source>
</evidence>
<accession>A0A8H7CMY5</accession>
<feature type="transmembrane region" description="Helical" evidence="2">
    <location>
        <begin position="189"/>
        <end position="205"/>
    </location>
</feature>
<dbReference type="AlphaFoldDB" id="A0A8H7CMY5"/>
<dbReference type="EMBL" id="JACAZI010000018">
    <property type="protein sequence ID" value="KAF7341203.1"/>
    <property type="molecule type" value="Genomic_DNA"/>
</dbReference>
<dbReference type="Proteomes" id="UP000620124">
    <property type="component" value="Unassembled WGS sequence"/>
</dbReference>
<feature type="transmembrane region" description="Helical" evidence="2">
    <location>
        <begin position="84"/>
        <end position="106"/>
    </location>
</feature>
<keyword evidence="2" id="KW-1133">Transmembrane helix</keyword>
<protein>
    <recommendedName>
        <fullName evidence="3">DUF6534 domain-containing protein</fullName>
    </recommendedName>
</protein>
<dbReference type="OrthoDB" id="2953893at2759"/>
<keyword evidence="2" id="KW-0472">Membrane</keyword>
<dbReference type="InterPro" id="IPR045339">
    <property type="entry name" value="DUF6534"/>
</dbReference>
<feature type="region of interest" description="Disordered" evidence="1">
    <location>
        <begin position="262"/>
        <end position="296"/>
    </location>
</feature>
<evidence type="ECO:0000313" key="5">
    <source>
        <dbReference type="Proteomes" id="UP000620124"/>
    </source>
</evidence>
<feature type="compositionally biased region" description="Basic and acidic residues" evidence="1">
    <location>
        <begin position="271"/>
        <end position="289"/>
    </location>
</feature>
<feature type="transmembrane region" description="Helical" evidence="2">
    <location>
        <begin position="157"/>
        <end position="177"/>
    </location>
</feature>
<sequence length="296" mass="31949">MFDVGKKTIPLFIGTVLNWALFGALSVQVYLYFLAFPKDRLLNKIIVGFIFLAEISQTLGDSRNTIVTFGAGWGSPDSLDNVGWAWLSVPILGSAVASVGQIFFAWRISLIGDTLYIPALIVVITTFQCGAGIWTGVDIIRAGRFSLLSLHNLKPPVAWLAATATCDLIIVFATVAVSRIIRLSVETGVLCALFAIVDLSLYVAFDGNNYHLAACIWLSKVYSNSMMVILNSRAHFGHATPGGGTQLNTTSIVFRSRGSTQTAVHVSTETGRTDNSSHTRTTEDAEKDLGFTAHAV</sequence>
<evidence type="ECO:0000259" key="3">
    <source>
        <dbReference type="Pfam" id="PF20152"/>
    </source>
</evidence>
<gene>
    <name evidence="4" type="ORF">MVEN_01855700</name>
</gene>
<proteinExistence type="predicted"/>
<keyword evidence="5" id="KW-1185">Reference proteome</keyword>
<name>A0A8H7CMY5_9AGAR</name>
<evidence type="ECO:0000313" key="4">
    <source>
        <dbReference type="EMBL" id="KAF7341203.1"/>
    </source>
</evidence>
<evidence type="ECO:0000256" key="1">
    <source>
        <dbReference type="SAM" id="MobiDB-lite"/>
    </source>
</evidence>
<dbReference type="PANTHER" id="PTHR40465:SF1">
    <property type="entry name" value="DUF6534 DOMAIN-CONTAINING PROTEIN"/>
    <property type="match status" value="1"/>
</dbReference>